<dbReference type="Gene3D" id="2.120.10.80">
    <property type="entry name" value="Kelch-type beta propeller"/>
    <property type="match status" value="1"/>
</dbReference>
<protein>
    <recommendedName>
        <fullName evidence="4">Galactose oxidase</fullName>
    </recommendedName>
</protein>
<evidence type="ECO:0000256" key="1">
    <source>
        <dbReference type="SAM" id="Phobius"/>
    </source>
</evidence>
<dbReference type="Proteomes" id="UP000266861">
    <property type="component" value="Unassembled WGS sequence"/>
</dbReference>
<proteinExistence type="predicted"/>
<dbReference type="AlphaFoldDB" id="A0A397GSF3"/>
<gene>
    <name evidence="2" type="ORF">Glove_461g45</name>
</gene>
<dbReference type="InterPro" id="IPR015915">
    <property type="entry name" value="Kelch-typ_b-propeller"/>
</dbReference>
<comment type="caution">
    <text evidence="2">The sequence shown here is derived from an EMBL/GenBank/DDBJ whole genome shotgun (WGS) entry which is preliminary data.</text>
</comment>
<feature type="transmembrane region" description="Helical" evidence="1">
    <location>
        <begin position="182"/>
        <end position="205"/>
    </location>
</feature>
<sequence length="216" mass="24197">MIFRTKVYTYTDSIPEWSPPLIISDKISPRQKISGVIDNSGIIYIFGGFNATNFTDISGSTGELYNDMNILNTTSIIWTKLSITENLPIRGSDYEYSANILLNGTIVDQVIPAPPYIYGHTANLYYNYMIITFGILAGNDVNKYNSQVYLYNNKNKTWVTSYDPPPQSTPPYSSSSPIIKPLIIGLGIGIGILIIISCLICLYIFQYLEARQIDKC</sequence>
<keyword evidence="1" id="KW-0472">Membrane</keyword>
<evidence type="ECO:0000313" key="3">
    <source>
        <dbReference type="Proteomes" id="UP000266861"/>
    </source>
</evidence>
<dbReference type="SUPFAM" id="SSF117281">
    <property type="entry name" value="Kelch motif"/>
    <property type="match status" value="1"/>
</dbReference>
<dbReference type="EMBL" id="PQFF01000403">
    <property type="protein sequence ID" value="RHZ52454.1"/>
    <property type="molecule type" value="Genomic_DNA"/>
</dbReference>
<keyword evidence="3" id="KW-1185">Reference proteome</keyword>
<evidence type="ECO:0000313" key="2">
    <source>
        <dbReference type="EMBL" id="RHZ52454.1"/>
    </source>
</evidence>
<accession>A0A397GSF3</accession>
<name>A0A397GSF3_9GLOM</name>
<keyword evidence="1" id="KW-0812">Transmembrane</keyword>
<dbReference type="OrthoDB" id="2394146at2759"/>
<reference evidence="2 3" key="1">
    <citation type="submission" date="2018-08" db="EMBL/GenBank/DDBJ databases">
        <title>Genome and evolution of the arbuscular mycorrhizal fungus Diversispora epigaea (formerly Glomus versiforme) and its bacterial endosymbionts.</title>
        <authorList>
            <person name="Sun X."/>
            <person name="Fei Z."/>
            <person name="Harrison M."/>
        </authorList>
    </citation>
    <scope>NUCLEOTIDE SEQUENCE [LARGE SCALE GENOMIC DNA]</scope>
    <source>
        <strain evidence="2 3">IT104</strain>
    </source>
</reference>
<keyword evidence="1" id="KW-1133">Transmembrane helix</keyword>
<evidence type="ECO:0008006" key="4">
    <source>
        <dbReference type="Google" id="ProtNLM"/>
    </source>
</evidence>
<organism evidence="2 3">
    <name type="scientific">Diversispora epigaea</name>
    <dbReference type="NCBI Taxonomy" id="1348612"/>
    <lineage>
        <taxon>Eukaryota</taxon>
        <taxon>Fungi</taxon>
        <taxon>Fungi incertae sedis</taxon>
        <taxon>Mucoromycota</taxon>
        <taxon>Glomeromycotina</taxon>
        <taxon>Glomeromycetes</taxon>
        <taxon>Diversisporales</taxon>
        <taxon>Diversisporaceae</taxon>
        <taxon>Diversispora</taxon>
    </lineage>
</organism>